<accession>A0A1S3A4H7</accession>
<organism evidence="4 5">
    <name type="scientific">Erinaceus europaeus</name>
    <name type="common">Western European hedgehog</name>
    <dbReference type="NCBI Taxonomy" id="9365"/>
    <lineage>
        <taxon>Eukaryota</taxon>
        <taxon>Metazoa</taxon>
        <taxon>Chordata</taxon>
        <taxon>Craniata</taxon>
        <taxon>Vertebrata</taxon>
        <taxon>Euteleostomi</taxon>
        <taxon>Mammalia</taxon>
        <taxon>Eutheria</taxon>
        <taxon>Laurasiatheria</taxon>
        <taxon>Eulipotyphla</taxon>
        <taxon>Erinaceidae</taxon>
        <taxon>Erinaceinae</taxon>
        <taxon>Erinaceus</taxon>
    </lineage>
</organism>
<reference evidence="5" key="1">
    <citation type="submission" date="2025-08" db="UniProtKB">
        <authorList>
            <consortium name="RefSeq"/>
        </authorList>
    </citation>
    <scope>IDENTIFICATION</scope>
</reference>
<dbReference type="OrthoDB" id="10072024at2759"/>
<dbReference type="InterPro" id="IPR032343">
    <property type="entry name" value="MBD2/MBD3_p55-bd"/>
</dbReference>
<dbReference type="InterPro" id="IPR025884">
    <property type="entry name" value="MeCpG-bd_2/3_C_dom"/>
</dbReference>
<dbReference type="Proteomes" id="UP001652624">
    <property type="component" value="Chromosome 10"/>
</dbReference>
<evidence type="ECO:0000256" key="1">
    <source>
        <dbReference type="SAM" id="MobiDB-lite"/>
    </source>
</evidence>
<dbReference type="InParanoid" id="A0A1S3A4H7"/>
<sequence>MMVKTSRRKTYDDGNQSKPKPSLSISVPLRRSSYIFKRPVTRITSHPDNEVRCHHWEETLDKPQQVWWQKRLQGLQACGSTGEVLSTLDIVTTLQKLAPSCTGVILPGVLGDGLHSSPMPAPAPPSDFVEMIPEPGLLFCRQFLVTEEDIRKQERRVKMARERLAIALMADTLASEVEKVREQEGSPEKEKIMQINWNMTTD</sequence>
<name>A0A1S3A4H7_ERIEU</name>
<dbReference type="Pfam" id="PF14048">
    <property type="entry name" value="MBD_C"/>
    <property type="match status" value="1"/>
</dbReference>
<protein>
    <submittedName>
        <fullName evidence="5">Methyl-CpG-binding domain protein 3-like 1</fullName>
    </submittedName>
</protein>
<dbReference type="RefSeq" id="XP_007529246.2">
    <property type="nucleotide sequence ID" value="XM_007529184.2"/>
</dbReference>
<dbReference type="FunCoup" id="A0A1S3A4H7">
    <property type="interactions" value="1"/>
</dbReference>
<keyword evidence="4" id="KW-1185">Reference proteome</keyword>
<feature type="domain" description="Methyl-CpG binding protein 2/3 C-terminal" evidence="2">
    <location>
        <begin position="82"/>
        <end position="168"/>
    </location>
</feature>
<proteinExistence type="predicted"/>
<dbReference type="eggNOG" id="KOG4161">
    <property type="taxonomic scope" value="Eukaryota"/>
</dbReference>
<evidence type="ECO:0000313" key="4">
    <source>
        <dbReference type="Proteomes" id="UP001652624"/>
    </source>
</evidence>
<feature type="region of interest" description="Disordered" evidence="1">
    <location>
        <begin position="1"/>
        <end position="24"/>
    </location>
</feature>
<evidence type="ECO:0000259" key="3">
    <source>
        <dbReference type="Pfam" id="PF16564"/>
    </source>
</evidence>
<dbReference type="GO" id="GO:0005634">
    <property type="term" value="C:nucleus"/>
    <property type="evidence" value="ECO:0007669"/>
    <property type="project" value="UniProtKB-ARBA"/>
</dbReference>
<dbReference type="AlphaFoldDB" id="A0A1S3A4H7"/>
<dbReference type="Pfam" id="PF16564">
    <property type="entry name" value="MBDa"/>
    <property type="match status" value="1"/>
</dbReference>
<feature type="domain" description="Methyl-CpG-binding" evidence="3">
    <location>
        <begin position="8"/>
        <end position="77"/>
    </location>
</feature>
<feature type="compositionally biased region" description="Polar residues" evidence="1">
    <location>
        <begin position="13"/>
        <end position="24"/>
    </location>
</feature>
<gene>
    <name evidence="5" type="primary">MBD3L1</name>
</gene>
<dbReference type="STRING" id="9365.ENSEEUP00000008963"/>
<dbReference type="CTD" id="85509"/>
<dbReference type="GeneID" id="103118951"/>
<evidence type="ECO:0000313" key="5">
    <source>
        <dbReference type="RefSeq" id="XP_007529246.2"/>
    </source>
</evidence>
<evidence type="ECO:0000259" key="2">
    <source>
        <dbReference type="Pfam" id="PF14048"/>
    </source>
</evidence>